<protein>
    <submittedName>
        <fullName evidence="2">Uncharacterized protein</fullName>
    </submittedName>
</protein>
<organism evidence="2">
    <name type="scientific">viral metagenome</name>
    <dbReference type="NCBI Taxonomy" id="1070528"/>
    <lineage>
        <taxon>unclassified sequences</taxon>
        <taxon>metagenomes</taxon>
        <taxon>organismal metagenomes</taxon>
    </lineage>
</organism>
<evidence type="ECO:0000313" key="2">
    <source>
        <dbReference type="EMBL" id="QHT83867.1"/>
    </source>
</evidence>
<proteinExistence type="predicted"/>
<name>A0A6C0HU91_9ZZZZ</name>
<reference evidence="2" key="1">
    <citation type="journal article" date="2020" name="Nature">
        <title>Giant virus diversity and host interactions through global metagenomics.</title>
        <authorList>
            <person name="Schulz F."/>
            <person name="Roux S."/>
            <person name="Paez-Espino D."/>
            <person name="Jungbluth S."/>
            <person name="Walsh D.A."/>
            <person name="Denef V.J."/>
            <person name="McMahon K.D."/>
            <person name="Konstantinidis K.T."/>
            <person name="Eloe-Fadrosh E.A."/>
            <person name="Kyrpides N.C."/>
            <person name="Woyke T."/>
        </authorList>
    </citation>
    <scope>NUCLEOTIDE SEQUENCE</scope>
    <source>
        <strain evidence="2">GVMAG-M-3300023184-168</strain>
    </source>
</reference>
<evidence type="ECO:0000256" key="1">
    <source>
        <dbReference type="SAM" id="MobiDB-lite"/>
    </source>
</evidence>
<dbReference type="AlphaFoldDB" id="A0A6C0HU91"/>
<accession>A0A6C0HU91</accession>
<feature type="compositionally biased region" description="Basic residues" evidence="1">
    <location>
        <begin position="89"/>
        <end position="119"/>
    </location>
</feature>
<dbReference type="EMBL" id="MN740013">
    <property type="protein sequence ID" value="QHT83867.1"/>
    <property type="molecule type" value="Genomic_DNA"/>
</dbReference>
<feature type="region of interest" description="Disordered" evidence="1">
    <location>
        <begin position="79"/>
        <end position="119"/>
    </location>
</feature>
<sequence length="119" mass="13917">MVLSPIPENSTVENEKILTKQEEGKINSLEKILYSKDFKTLNDRIDEIRKSIPFSISQLSNKKKEQLLKDIKENKYFNKHKERIEKGRKQSKKIKLGGKTSKKKSKKNKTRKSKSKNVV</sequence>